<name>A0A0G1DHV1_9BACT</name>
<organism evidence="2 3">
    <name type="scientific">Candidatus Woesebacteria bacterium GW2011_GWB1_43_14</name>
    <dbReference type="NCBI Taxonomy" id="1618578"/>
    <lineage>
        <taxon>Bacteria</taxon>
        <taxon>Candidatus Woeseibacteriota</taxon>
    </lineage>
</organism>
<dbReference type="SUPFAM" id="SSF53448">
    <property type="entry name" value="Nucleotide-diphospho-sugar transferases"/>
    <property type="match status" value="1"/>
</dbReference>
<accession>A0A0G1DHV1</accession>
<comment type="caution">
    <text evidence="2">The sequence shown here is derived from an EMBL/GenBank/DDBJ whole genome shotgun (WGS) entry which is preliminary data.</text>
</comment>
<evidence type="ECO:0000259" key="1">
    <source>
        <dbReference type="Pfam" id="PF00535"/>
    </source>
</evidence>
<protein>
    <submittedName>
        <fullName evidence="2">Glycosyl transferase family 2</fullName>
    </submittedName>
</protein>
<dbReference type="PATRIC" id="fig|1618578.3.peg.742"/>
<feature type="domain" description="Glycosyltransferase 2-like" evidence="1">
    <location>
        <begin position="7"/>
        <end position="171"/>
    </location>
</feature>
<dbReference type="GO" id="GO:0006487">
    <property type="term" value="P:protein N-linked glycosylation"/>
    <property type="evidence" value="ECO:0007669"/>
    <property type="project" value="TreeGrafter"/>
</dbReference>
<dbReference type="EMBL" id="LCFQ01000013">
    <property type="protein sequence ID" value="KKS97269.1"/>
    <property type="molecule type" value="Genomic_DNA"/>
</dbReference>
<dbReference type="Gene3D" id="3.90.550.10">
    <property type="entry name" value="Spore Coat Polysaccharide Biosynthesis Protein SpsA, Chain A"/>
    <property type="match status" value="1"/>
</dbReference>
<keyword evidence="2" id="KW-0808">Transferase</keyword>
<dbReference type="Proteomes" id="UP000034090">
    <property type="component" value="Unassembled WGS sequence"/>
</dbReference>
<dbReference type="GO" id="GO:0016740">
    <property type="term" value="F:transferase activity"/>
    <property type="evidence" value="ECO:0007669"/>
    <property type="project" value="UniProtKB-KW"/>
</dbReference>
<proteinExistence type="predicted"/>
<dbReference type="AlphaFoldDB" id="A0A0G1DHV1"/>
<reference evidence="2 3" key="1">
    <citation type="journal article" date="2015" name="Nature">
        <title>rRNA introns, odd ribosomes, and small enigmatic genomes across a large radiation of phyla.</title>
        <authorList>
            <person name="Brown C.T."/>
            <person name="Hug L.A."/>
            <person name="Thomas B.C."/>
            <person name="Sharon I."/>
            <person name="Castelle C.J."/>
            <person name="Singh A."/>
            <person name="Wilkins M.J."/>
            <person name="Williams K.H."/>
            <person name="Banfield J.F."/>
        </authorList>
    </citation>
    <scope>NUCLEOTIDE SEQUENCE [LARGE SCALE GENOMIC DNA]</scope>
</reference>
<dbReference type="InterPro" id="IPR029044">
    <property type="entry name" value="Nucleotide-diphossugar_trans"/>
</dbReference>
<evidence type="ECO:0000313" key="3">
    <source>
        <dbReference type="Proteomes" id="UP000034090"/>
    </source>
</evidence>
<evidence type="ECO:0000313" key="2">
    <source>
        <dbReference type="EMBL" id="KKS97269.1"/>
    </source>
</evidence>
<dbReference type="STRING" id="1618578.UV74_C0013G0391"/>
<dbReference type="Pfam" id="PF00535">
    <property type="entry name" value="Glycos_transf_2"/>
    <property type="match status" value="1"/>
</dbReference>
<gene>
    <name evidence="2" type="ORF">UV74_C0013G0391</name>
</gene>
<dbReference type="PANTHER" id="PTHR10859:SF91">
    <property type="entry name" value="DOLICHYL-PHOSPHATE BETA-GLUCOSYLTRANSFERASE"/>
    <property type="match status" value="1"/>
</dbReference>
<sequence length="249" mass="28282">MKKVEISVIIPAFNEEQNIKAGVLEKVYRYLKRQEYIWEVLIVDDESKDETAELAKVFAKSHRGFKVLKEPHRGKGGTVIAGMLAAAGEIILFTDMDQATPLDQLEKFFPKFDEGYEGVIGSRSGRKGAPILRKLMAFGFAVLRTIVLRLPYKDTQCGFKAFRVGAAKKIFSKMKVFREERQIKGASVTAGFDLEMLYIARKLGYKVAEVPVAWSHQETKRVNPLKDSWEGLRDLLKVRINAFQGKYKT</sequence>
<dbReference type="PANTHER" id="PTHR10859">
    <property type="entry name" value="GLYCOSYL TRANSFERASE"/>
    <property type="match status" value="1"/>
</dbReference>
<dbReference type="InterPro" id="IPR001173">
    <property type="entry name" value="Glyco_trans_2-like"/>
</dbReference>